<dbReference type="Proteomes" id="UP001303046">
    <property type="component" value="Unassembled WGS sequence"/>
</dbReference>
<reference evidence="2 3" key="1">
    <citation type="submission" date="2023-08" db="EMBL/GenBank/DDBJ databases">
        <title>A Necator americanus chromosomal reference genome.</title>
        <authorList>
            <person name="Ilik V."/>
            <person name="Petrzelkova K.J."/>
            <person name="Pardy F."/>
            <person name="Fuh T."/>
            <person name="Niatou-Singa F.S."/>
            <person name="Gouil Q."/>
            <person name="Baker L."/>
            <person name="Ritchie M.E."/>
            <person name="Jex A.R."/>
            <person name="Gazzola D."/>
            <person name="Li H."/>
            <person name="Toshio Fujiwara R."/>
            <person name="Zhan B."/>
            <person name="Aroian R.V."/>
            <person name="Pafco B."/>
            <person name="Schwarz E.M."/>
        </authorList>
    </citation>
    <scope>NUCLEOTIDE SEQUENCE [LARGE SCALE GENOMIC DNA]</scope>
    <source>
        <strain evidence="2 3">Aroian</strain>
        <tissue evidence="2">Whole animal</tissue>
    </source>
</reference>
<proteinExistence type="predicted"/>
<feature type="compositionally biased region" description="Basic and acidic residues" evidence="1">
    <location>
        <begin position="1"/>
        <end position="17"/>
    </location>
</feature>
<accession>A0ABR1C6L6</accession>
<name>A0ABR1C6L6_NECAM</name>
<feature type="region of interest" description="Disordered" evidence="1">
    <location>
        <begin position="1"/>
        <end position="84"/>
    </location>
</feature>
<feature type="compositionally biased region" description="Basic and acidic residues" evidence="1">
    <location>
        <begin position="44"/>
        <end position="72"/>
    </location>
</feature>
<evidence type="ECO:0000313" key="3">
    <source>
        <dbReference type="Proteomes" id="UP001303046"/>
    </source>
</evidence>
<protein>
    <submittedName>
        <fullName evidence="2">Uncharacterized protein</fullName>
    </submittedName>
</protein>
<dbReference type="EMBL" id="JAVFWL010000002">
    <property type="protein sequence ID" value="KAK6734164.1"/>
    <property type="molecule type" value="Genomic_DNA"/>
</dbReference>
<keyword evidence="3" id="KW-1185">Reference proteome</keyword>
<evidence type="ECO:0000256" key="1">
    <source>
        <dbReference type="SAM" id="MobiDB-lite"/>
    </source>
</evidence>
<comment type="caution">
    <text evidence="2">The sequence shown here is derived from an EMBL/GenBank/DDBJ whole genome shotgun (WGS) entry which is preliminary data.</text>
</comment>
<organism evidence="2 3">
    <name type="scientific">Necator americanus</name>
    <name type="common">Human hookworm</name>
    <dbReference type="NCBI Taxonomy" id="51031"/>
    <lineage>
        <taxon>Eukaryota</taxon>
        <taxon>Metazoa</taxon>
        <taxon>Ecdysozoa</taxon>
        <taxon>Nematoda</taxon>
        <taxon>Chromadorea</taxon>
        <taxon>Rhabditida</taxon>
        <taxon>Rhabditina</taxon>
        <taxon>Rhabditomorpha</taxon>
        <taxon>Strongyloidea</taxon>
        <taxon>Ancylostomatidae</taxon>
        <taxon>Bunostominae</taxon>
        <taxon>Necator</taxon>
    </lineage>
</organism>
<gene>
    <name evidence="2" type="primary">Necator_chrII.g5544</name>
    <name evidence="2" type="ORF">RB195_017751</name>
</gene>
<evidence type="ECO:0000313" key="2">
    <source>
        <dbReference type="EMBL" id="KAK6734164.1"/>
    </source>
</evidence>
<sequence length="174" mass="19701">MHRSSAESTKDDVHAERMGLGCSIHAQRNEHIRMHQLRLSGSGTEHDERPGPRAGQEEKSGLGSVQEHRGCSEEDQEHPAPCSPLQQHRTSCFDLCFGNFWAFRKQEENAVSVIERAIERVMLGVSPFTQVRDGIRSSLLRQRSKIRDATTFAKESKIRWAGHVMRFNDVGPEP</sequence>